<dbReference type="InterPro" id="IPR020476">
    <property type="entry name" value="Nudix_hydrolase"/>
</dbReference>
<dbReference type="CDD" id="cd02883">
    <property type="entry name" value="NUDIX_Hydrolase"/>
    <property type="match status" value="1"/>
</dbReference>
<dbReference type="Gene3D" id="3.90.79.10">
    <property type="entry name" value="Nucleoside Triphosphate Pyrophosphohydrolase"/>
    <property type="match status" value="1"/>
</dbReference>
<evidence type="ECO:0000256" key="1">
    <source>
        <dbReference type="ARBA" id="ARBA00001946"/>
    </source>
</evidence>
<comment type="similarity">
    <text evidence="4">Belongs to the Nudix hydrolase family.</text>
</comment>
<dbReference type="GO" id="GO:0016787">
    <property type="term" value="F:hydrolase activity"/>
    <property type="evidence" value="ECO:0007669"/>
    <property type="project" value="UniProtKB-KW"/>
</dbReference>
<evidence type="ECO:0000259" key="5">
    <source>
        <dbReference type="PROSITE" id="PS51462"/>
    </source>
</evidence>
<dbReference type="PRINTS" id="PR00502">
    <property type="entry name" value="NUDIXFAMILY"/>
</dbReference>
<evidence type="ECO:0000256" key="4">
    <source>
        <dbReference type="RuleBase" id="RU003476"/>
    </source>
</evidence>
<dbReference type="PANTHER" id="PTHR43046:SF12">
    <property type="entry name" value="GDP-MANNOSE MANNOSYL HYDROLASE"/>
    <property type="match status" value="1"/>
</dbReference>
<protein>
    <submittedName>
        <fullName evidence="6">NUDIX hydrolase</fullName>
        <ecNumber evidence="6">3.6.-.-</ecNumber>
    </submittedName>
</protein>
<dbReference type="EMBL" id="JBHTLM010000013">
    <property type="protein sequence ID" value="MFD1178021.1"/>
    <property type="molecule type" value="Genomic_DNA"/>
</dbReference>
<sequence length="140" mass="16039">MRRIDVVYSLITDKSMSKVLMVKNENDSWTLPGGAVEPGETLQQAAIREAKEETGLDVEVFGVVAVNEFFHSEKQEHVILITFRAEMVSGEIEISRPEEIQEIRWIDLEEADMLMPFYLEGIKTIVDRNVEVTYYDEGVL</sequence>
<keyword evidence="7" id="KW-1185">Reference proteome</keyword>
<feature type="domain" description="Nudix hydrolase" evidence="5">
    <location>
        <begin position="2"/>
        <end position="131"/>
    </location>
</feature>
<dbReference type="InterPro" id="IPR020084">
    <property type="entry name" value="NUDIX_hydrolase_CS"/>
</dbReference>
<dbReference type="SUPFAM" id="SSF55811">
    <property type="entry name" value="Nudix"/>
    <property type="match status" value="1"/>
</dbReference>
<evidence type="ECO:0000313" key="7">
    <source>
        <dbReference type="Proteomes" id="UP001597262"/>
    </source>
</evidence>
<gene>
    <name evidence="6" type="ORF">ACFQ3W_17165</name>
</gene>
<dbReference type="EC" id="3.6.-.-" evidence="6"/>
<evidence type="ECO:0000256" key="3">
    <source>
        <dbReference type="ARBA" id="ARBA00022842"/>
    </source>
</evidence>
<keyword evidence="3" id="KW-0460">Magnesium</keyword>
<reference evidence="7" key="1">
    <citation type="journal article" date="2019" name="Int. J. Syst. Evol. Microbiol.">
        <title>The Global Catalogue of Microorganisms (GCM) 10K type strain sequencing project: providing services to taxonomists for standard genome sequencing and annotation.</title>
        <authorList>
            <consortium name="The Broad Institute Genomics Platform"/>
            <consortium name="The Broad Institute Genome Sequencing Center for Infectious Disease"/>
            <person name="Wu L."/>
            <person name="Ma J."/>
        </authorList>
    </citation>
    <scope>NUCLEOTIDE SEQUENCE [LARGE SCALE GENOMIC DNA]</scope>
    <source>
        <strain evidence="7">CCUG 59189</strain>
    </source>
</reference>
<dbReference type="Proteomes" id="UP001597262">
    <property type="component" value="Unassembled WGS sequence"/>
</dbReference>
<dbReference type="InterPro" id="IPR015797">
    <property type="entry name" value="NUDIX_hydrolase-like_dom_sf"/>
</dbReference>
<organism evidence="6 7">
    <name type="scientific">Paenibacillus puldeungensis</name>
    <dbReference type="NCBI Taxonomy" id="696536"/>
    <lineage>
        <taxon>Bacteria</taxon>
        <taxon>Bacillati</taxon>
        <taxon>Bacillota</taxon>
        <taxon>Bacilli</taxon>
        <taxon>Bacillales</taxon>
        <taxon>Paenibacillaceae</taxon>
        <taxon>Paenibacillus</taxon>
    </lineage>
</organism>
<evidence type="ECO:0000313" key="6">
    <source>
        <dbReference type="EMBL" id="MFD1178021.1"/>
    </source>
</evidence>
<dbReference type="RefSeq" id="WP_379320466.1">
    <property type="nucleotide sequence ID" value="NZ_JBHTLM010000013.1"/>
</dbReference>
<proteinExistence type="inferred from homology"/>
<name>A0ABW3S0U8_9BACL</name>
<dbReference type="PROSITE" id="PS00893">
    <property type="entry name" value="NUDIX_BOX"/>
    <property type="match status" value="1"/>
</dbReference>
<accession>A0ABW3S0U8</accession>
<evidence type="ECO:0000256" key="2">
    <source>
        <dbReference type="ARBA" id="ARBA00022801"/>
    </source>
</evidence>
<dbReference type="InterPro" id="IPR000086">
    <property type="entry name" value="NUDIX_hydrolase_dom"/>
</dbReference>
<comment type="cofactor">
    <cofactor evidence="1">
        <name>Mg(2+)</name>
        <dbReference type="ChEBI" id="CHEBI:18420"/>
    </cofactor>
</comment>
<comment type="caution">
    <text evidence="6">The sequence shown here is derived from an EMBL/GenBank/DDBJ whole genome shotgun (WGS) entry which is preliminary data.</text>
</comment>
<dbReference type="PANTHER" id="PTHR43046">
    <property type="entry name" value="GDP-MANNOSE MANNOSYL HYDROLASE"/>
    <property type="match status" value="1"/>
</dbReference>
<keyword evidence="2 4" id="KW-0378">Hydrolase</keyword>
<dbReference type="Pfam" id="PF00293">
    <property type="entry name" value="NUDIX"/>
    <property type="match status" value="1"/>
</dbReference>
<dbReference type="PROSITE" id="PS51462">
    <property type="entry name" value="NUDIX"/>
    <property type="match status" value="1"/>
</dbReference>